<dbReference type="InterPro" id="IPR050712">
    <property type="entry name" value="NAD(P)H-dep_reductase"/>
</dbReference>
<dbReference type="Proteomes" id="UP000324629">
    <property type="component" value="Unassembled WGS sequence"/>
</dbReference>
<dbReference type="EMBL" id="QNGE01004269">
    <property type="protein sequence ID" value="KAA3673059.1"/>
    <property type="molecule type" value="Genomic_DNA"/>
</dbReference>
<comment type="caution">
    <text evidence="2">The sequence shown here is derived from an EMBL/GenBank/DDBJ whole genome shotgun (WGS) entry which is preliminary data.</text>
</comment>
<evidence type="ECO:0000313" key="2">
    <source>
        <dbReference type="EMBL" id="KAA3673059.1"/>
    </source>
</evidence>
<dbReference type="GO" id="GO:0016491">
    <property type="term" value="F:oxidoreductase activity"/>
    <property type="evidence" value="ECO:0007669"/>
    <property type="project" value="InterPro"/>
</dbReference>
<keyword evidence="3" id="KW-1185">Reference proteome</keyword>
<reference evidence="2 3" key="1">
    <citation type="journal article" date="2019" name="Gigascience">
        <title>Whole-genome sequence of the oriental lung fluke Paragonimus westermani.</title>
        <authorList>
            <person name="Oey H."/>
            <person name="Zakrzewski M."/>
            <person name="Narain K."/>
            <person name="Devi K.R."/>
            <person name="Agatsuma T."/>
            <person name="Nawaratna S."/>
            <person name="Gobert G.N."/>
            <person name="Jones M.K."/>
            <person name="Ragan M.A."/>
            <person name="McManus D.P."/>
            <person name="Krause L."/>
        </authorList>
    </citation>
    <scope>NUCLEOTIDE SEQUENCE [LARGE SCALE GENOMIC DNA]</scope>
    <source>
        <strain evidence="2 3">IND2009</strain>
    </source>
</reference>
<dbReference type="AlphaFoldDB" id="A0A5J4NCS6"/>
<evidence type="ECO:0000259" key="1">
    <source>
        <dbReference type="Pfam" id="PF03358"/>
    </source>
</evidence>
<dbReference type="GO" id="GO:0005829">
    <property type="term" value="C:cytosol"/>
    <property type="evidence" value="ECO:0007669"/>
    <property type="project" value="TreeGrafter"/>
</dbReference>
<gene>
    <name evidence="2" type="ORF">DEA37_0003894</name>
</gene>
<sequence length="205" mass="22625">MVPERTLLFASSVRPGRMNDRVLKLAKGRLELKGHSVIIVDPLHVDLPLITNPWHFYANPKEEAPKELKKLYELVNSADRFIFTTAEYNRSIPPALSNLIDYLPHSAFAYKPAGIIAYSGGSAGGQSSPAQLRLMLSDLGCLVAPHHVVINNVSQTISAEGEPHNHLTIIDEVDLMIEQVEYLGSAIMYGRSSFGIVPPKVHSYL</sequence>
<dbReference type="Gene3D" id="3.40.50.360">
    <property type="match status" value="1"/>
</dbReference>
<dbReference type="InterPro" id="IPR029039">
    <property type="entry name" value="Flavoprotein-like_sf"/>
</dbReference>
<dbReference type="PANTHER" id="PTHR30543:SF21">
    <property type="entry name" value="NAD(P)H-DEPENDENT FMN REDUCTASE LOT6"/>
    <property type="match status" value="1"/>
</dbReference>
<feature type="domain" description="NADPH-dependent FMN reductase-like" evidence="1">
    <location>
        <begin position="6"/>
        <end position="152"/>
    </location>
</feature>
<dbReference type="Pfam" id="PF03358">
    <property type="entry name" value="FMN_red"/>
    <property type="match status" value="1"/>
</dbReference>
<name>A0A5J4NCS6_9TREM</name>
<organism evidence="2 3">
    <name type="scientific">Paragonimus westermani</name>
    <dbReference type="NCBI Taxonomy" id="34504"/>
    <lineage>
        <taxon>Eukaryota</taxon>
        <taxon>Metazoa</taxon>
        <taxon>Spiralia</taxon>
        <taxon>Lophotrochozoa</taxon>
        <taxon>Platyhelminthes</taxon>
        <taxon>Trematoda</taxon>
        <taxon>Digenea</taxon>
        <taxon>Plagiorchiida</taxon>
        <taxon>Troglotremata</taxon>
        <taxon>Troglotrematidae</taxon>
        <taxon>Paragonimus</taxon>
    </lineage>
</organism>
<proteinExistence type="predicted"/>
<dbReference type="SUPFAM" id="SSF52218">
    <property type="entry name" value="Flavoproteins"/>
    <property type="match status" value="1"/>
</dbReference>
<evidence type="ECO:0000313" key="3">
    <source>
        <dbReference type="Proteomes" id="UP000324629"/>
    </source>
</evidence>
<dbReference type="PANTHER" id="PTHR30543">
    <property type="entry name" value="CHROMATE REDUCTASE"/>
    <property type="match status" value="1"/>
</dbReference>
<protein>
    <recommendedName>
        <fullName evidence="1">NADPH-dependent FMN reductase-like domain-containing protein</fullName>
    </recommendedName>
</protein>
<accession>A0A5J4NCS6</accession>
<dbReference type="GO" id="GO:0010181">
    <property type="term" value="F:FMN binding"/>
    <property type="evidence" value="ECO:0007669"/>
    <property type="project" value="TreeGrafter"/>
</dbReference>
<dbReference type="InterPro" id="IPR005025">
    <property type="entry name" value="FMN_Rdtase-like_dom"/>
</dbReference>